<evidence type="ECO:0000313" key="4">
    <source>
        <dbReference type="Proteomes" id="UP000663832"/>
    </source>
</evidence>
<proteinExistence type="predicted"/>
<sequence length="243" mass="28675">MQRVLIQQDISNEMFIITESTYETQEQLNVTIENEKCNSQLFDLVQGLVFRCHIIYYKQISSNNILSDKDIIIFNFHHAFFDYSSMKLFLHDLDQAYKTSQLTTDNATTLRYIDCQYIQFLVLFTLLLSSYLDVAIEQQMSMTGASMFWHDTLHDYHLDQSLSLPYDRYRLPNEHRTNHITSVSFDFGQDLSHNFLTYASSNNVLLEHVTFAVYFIFLFKLTNAQTDLCIALNINNNRYRDEL</sequence>
<dbReference type="AlphaFoldDB" id="A0A815ZA06"/>
<dbReference type="Gene3D" id="3.30.559.10">
    <property type="entry name" value="Chloramphenicol acetyltransferase-like domain"/>
    <property type="match status" value="1"/>
</dbReference>
<feature type="non-terminal residue" evidence="2">
    <location>
        <position position="1"/>
    </location>
</feature>
<dbReference type="Gene3D" id="3.30.559.30">
    <property type="entry name" value="Nonribosomal peptide synthetase, condensation domain"/>
    <property type="match status" value="1"/>
</dbReference>
<evidence type="ECO:0000313" key="5">
    <source>
        <dbReference type="Proteomes" id="UP000663877"/>
    </source>
</evidence>
<dbReference type="OrthoDB" id="416786at2759"/>
<feature type="domain" description="Condensation" evidence="1">
    <location>
        <begin position="2"/>
        <end position="231"/>
    </location>
</feature>
<evidence type="ECO:0000313" key="3">
    <source>
        <dbReference type="EMBL" id="CAF1674300.1"/>
    </source>
</evidence>
<organism evidence="2 5">
    <name type="scientific">Adineta steineri</name>
    <dbReference type="NCBI Taxonomy" id="433720"/>
    <lineage>
        <taxon>Eukaryota</taxon>
        <taxon>Metazoa</taxon>
        <taxon>Spiralia</taxon>
        <taxon>Gnathifera</taxon>
        <taxon>Rotifera</taxon>
        <taxon>Eurotatoria</taxon>
        <taxon>Bdelloidea</taxon>
        <taxon>Adinetida</taxon>
        <taxon>Adinetidae</taxon>
        <taxon>Adineta</taxon>
    </lineage>
</organism>
<dbReference type="SUPFAM" id="SSF52777">
    <property type="entry name" value="CoA-dependent acyltransferases"/>
    <property type="match status" value="1"/>
</dbReference>
<dbReference type="Proteomes" id="UP000663877">
    <property type="component" value="Unassembled WGS sequence"/>
</dbReference>
<comment type="caution">
    <text evidence="2">The sequence shown here is derived from an EMBL/GenBank/DDBJ whole genome shotgun (WGS) entry which is preliminary data.</text>
</comment>
<evidence type="ECO:0000259" key="1">
    <source>
        <dbReference type="Pfam" id="PF00668"/>
    </source>
</evidence>
<accession>A0A815ZA06</accession>
<dbReference type="EMBL" id="CAJNOI010006769">
    <property type="protein sequence ID" value="CAF1581740.1"/>
    <property type="molecule type" value="Genomic_DNA"/>
</dbReference>
<dbReference type="EMBL" id="CAJNOM010007196">
    <property type="protein sequence ID" value="CAF1674300.1"/>
    <property type="molecule type" value="Genomic_DNA"/>
</dbReference>
<dbReference type="Proteomes" id="UP000663832">
    <property type="component" value="Unassembled WGS sequence"/>
</dbReference>
<name>A0A815ZA06_9BILA</name>
<gene>
    <name evidence="2" type="ORF">BJG266_LOCUS48776</name>
    <name evidence="3" type="ORF">QVE165_LOCUS65855</name>
</gene>
<dbReference type="InterPro" id="IPR023213">
    <property type="entry name" value="CAT-like_dom_sf"/>
</dbReference>
<reference evidence="2" key="1">
    <citation type="submission" date="2021-02" db="EMBL/GenBank/DDBJ databases">
        <authorList>
            <person name="Nowell W R."/>
        </authorList>
    </citation>
    <scope>NUCLEOTIDE SEQUENCE</scope>
</reference>
<keyword evidence="4" id="KW-1185">Reference proteome</keyword>
<dbReference type="InterPro" id="IPR001242">
    <property type="entry name" value="Condensation_dom"/>
</dbReference>
<feature type="non-terminal residue" evidence="2">
    <location>
        <position position="243"/>
    </location>
</feature>
<protein>
    <recommendedName>
        <fullName evidence="1">Condensation domain-containing protein</fullName>
    </recommendedName>
</protein>
<dbReference type="Pfam" id="PF00668">
    <property type="entry name" value="Condensation"/>
    <property type="match status" value="1"/>
</dbReference>
<dbReference type="GO" id="GO:0003824">
    <property type="term" value="F:catalytic activity"/>
    <property type="evidence" value="ECO:0007669"/>
    <property type="project" value="InterPro"/>
</dbReference>
<evidence type="ECO:0000313" key="2">
    <source>
        <dbReference type="EMBL" id="CAF1581740.1"/>
    </source>
</evidence>